<evidence type="ECO:0000313" key="4">
    <source>
        <dbReference type="EMBL" id="KEO50732.1"/>
    </source>
</evidence>
<sequence>MPDQYFAEGPEDFPPLEEVLSMSGLDYIRKMVSGEVPSPTVQKLMAYRISEVEEGRVTCRGTPGHPQTNGYGGIHGGWYAMMLDTVMTCAVITGLKKGQTQTTLEFKVNLIRAIKPGTEVIGVGQLDHIGRSTGVARGEIRGAEDGRLYATGTATCFVMTPEL</sequence>
<dbReference type="EMBL" id="AUND01000041">
    <property type="protein sequence ID" value="KEO50732.1"/>
    <property type="molecule type" value="Genomic_DNA"/>
</dbReference>
<dbReference type="NCBIfam" id="TIGR00369">
    <property type="entry name" value="unchar_dom_1"/>
    <property type="match status" value="1"/>
</dbReference>
<evidence type="ECO:0000313" key="5">
    <source>
        <dbReference type="Proteomes" id="UP000027432"/>
    </source>
</evidence>
<reference evidence="4 5" key="1">
    <citation type="submission" date="2013-07" db="EMBL/GenBank/DDBJ databases">
        <title>Thioclava pacifica DSM 10166 Genome Sequencing.</title>
        <authorList>
            <person name="Lai Q."/>
            <person name="Shao Z."/>
        </authorList>
    </citation>
    <scope>NUCLEOTIDE SEQUENCE [LARGE SCALE GENOMIC DNA]</scope>
    <source>
        <strain evidence="4 5">DSM 10166</strain>
    </source>
</reference>
<dbReference type="PANTHER" id="PTHR21660">
    <property type="entry name" value="THIOESTERASE SUPERFAMILY MEMBER-RELATED"/>
    <property type="match status" value="1"/>
</dbReference>
<dbReference type="eggNOG" id="COG2050">
    <property type="taxonomic scope" value="Bacteria"/>
</dbReference>
<dbReference type="InterPro" id="IPR039298">
    <property type="entry name" value="ACOT13"/>
</dbReference>
<proteinExistence type="inferred from homology"/>
<dbReference type="OrthoDB" id="9813282at2"/>
<evidence type="ECO:0000259" key="3">
    <source>
        <dbReference type="Pfam" id="PF03061"/>
    </source>
</evidence>
<organism evidence="4 5">
    <name type="scientific">Thioclava pacifica DSM 10166</name>
    <dbReference type="NCBI Taxonomy" id="1353537"/>
    <lineage>
        <taxon>Bacteria</taxon>
        <taxon>Pseudomonadati</taxon>
        <taxon>Pseudomonadota</taxon>
        <taxon>Alphaproteobacteria</taxon>
        <taxon>Rhodobacterales</taxon>
        <taxon>Paracoccaceae</taxon>
        <taxon>Thioclava</taxon>
    </lineage>
</organism>
<feature type="domain" description="Thioesterase" evidence="3">
    <location>
        <begin position="71"/>
        <end position="146"/>
    </location>
</feature>
<evidence type="ECO:0000256" key="2">
    <source>
        <dbReference type="ARBA" id="ARBA00022801"/>
    </source>
</evidence>
<dbReference type="AlphaFoldDB" id="A0A074JMY1"/>
<dbReference type="Pfam" id="PF03061">
    <property type="entry name" value="4HBT"/>
    <property type="match status" value="1"/>
</dbReference>
<keyword evidence="5" id="KW-1185">Reference proteome</keyword>
<dbReference type="InterPro" id="IPR003736">
    <property type="entry name" value="PAAI_dom"/>
</dbReference>
<protein>
    <recommendedName>
        <fullName evidence="3">Thioesterase domain-containing protein</fullName>
    </recommendedName>
</protein>
<dbReference type="RefSeq" id="WP_038079875.1">
    <property type="nucleotide sequence ID" value="NZ_AUND01000041.1"/>
</dbReference>
<keyword evidence="2" id="KW-0378">Hydrolase</keyword>
<name>A0A074JMY1_9RHOB</name>
<comment type="caution">
    <text evidence="4">The sequence shown here is derived from an EMBL/GenBank/DDBJ whole genome shotgun (WGS) entry which is preliminary data.</text>
</comment>
<dbReference type="InterPro" id="IPR029069">
    <property type="entry name" value="HotDog_dom_sf"/>
</dbReference>
<dbReference type="GO" id="GO:0047617">
    <property type="term" value="F:fatty acyl-CoA hydrolase activity"/>
    <property type="evidence" value="ECO:0007669"/>
    <property type="project" value="InterPro"/>
</dbReference>
<dbReference type="InterPro" id="IPR006683">
    <property type="entry name" value="Thioestr_dom"/>
</dbReference>
<dbReference type="CDD" id="cd03443">
    <property type="entry name" value="PaaI_thioesterase"/>
    <property type="match status" value="1"/>
</dbReference>
<comment type="similarity">
    <text evidence="1">Belongs to the thioesterase PaaI family.</text>
</comment>
<accession>A0A074JMY1</accession>
<dbReference type="STRING" id="1353537.TP2_13975"/>
<dbReference type="Proteomes" id="UP000027432">
    <property type="component" value="Unassembled WGS sequence"/>
</dbReference>
<dbReference type="Gene3D" id="3.10.129.10">
    <property type="entry name" value="Hotdog Thioesterase"/>
    <property type="match status" value="1"/>
</dbReference>
<gene>
    <name evidence="4" type="ORF">TP2_13975</name>
</gene>
<evidence type="ECO:0000256" key="1">
    <source>
        <dbReference type="ARBA" id="ARBA00008324"/>
    </source>
</evidence>
<dbReference type="PANTHER" id="PTHR21660:SF1">
    <property type="entry name" value="ACYL-COENZYME A THIOESTERASE 13"/>
    <property type="match status" value="1"/>
</dbReference>
<dbReference type="SUPFAM" id="SSF54637">
    <property type="entry name" value="Thioesterase/thiol ester dehydrase-isomerase"/>
    <property type="match status" value="1"/>
</dbReference>